<dbReference type="GO" id="GO:0000502">
    <property type="term" value="C:proteasome complex"/>
    <property type="evidence" value="ECO:0007669"/>
    <property type="project" value="UniProtKB-KW"/>
</dbReference>
<sequence>MGLVMLGSKSATAIEEMVGYAQETQHEPSWSLVRNCIELVELEQIVCYINELECVEGSACLAVPASAGLAELDGKFERYRQRLVAAQREQLVIK</sequence>
<accession>A0A9W9YJT0</accession>
<keyword evidence="2" id="KW-1185">Reference proteome</keyword>
<dbReference type="OrthoDB" id="261572at2759"/>
<evidence type="ECO:0000313" key="1">
    <source>
        <dbReference type="EMBL" id="KAJ7353951.1"/>
    </source>
</evidence>
<reference evidence="1" key="1">
    <citation type="submission" date="2023-01" db="EMBL/GenBank/DDBJ databases">
        <title>Genome assembly of the deep-sea coral Lophelia pertusa.</title>
        <authorList>
            <person name="Herrera S."/>
            <person name="Cordes E."/>
        </authorList>
    </citation>
    <scope>NUCLEOTIDE SEQUENCE</scope>
    <source>
        <strain evidence="1">USNM1676648</strain>
        <tissue evidence="1">Polyp</tissue>
    </source>
</reference>
<comment type="caution">
    <text evidence="1">The sequence shown here is derived from an EMBL/GenBank/DDBJ whole genome shotgun (WGS) entry which is preliminary data.</text>
</comment>
<protein>
    <submittedName>
        <fullName evidence="1">26S proteasome non-ATPase regulatory subunit 1</fullName>
    </submittedName>
</protein>
<dbReference type="Proteomes" id="UP001163046">
    <property type="component" value="Unassembled WGS sequence"/>
</dbReference>
<dbReference type="AlphaFoldDB" id="A0A9W9YJT0"/>
<gene>
    <name evidence="1" type="primary">PSMD1_2</name>
    <name evidence="1" type="ORF">OS493_031094</name>
</gene>
<name>A0A9W9YJT0_9CNID</name>
<organism evidence="1 2">
    <name type="scientific">Desmophyllum pertusum</name>
    <dbReference type="NCBI Taxonomy" id="174260"/>
    <lineage>
        <taxon>Eukaryota</taxon>
        <taxon>Metazoa</taxon>
        <taxon>Cnidaria</taxon>
        <taxon>Anthozoa</taxon>
        <taxon>Hexacorallia</taxon>
        <taxon>Scleractinia</taxon>
        <taxon>Caryophylliina</taxon>
        <taxon>Caryophylliidae</taxon>
        <taxon>Desmophyllum</taxon>
    </lineage>
</organism>
<dbReference type="InterPro" id="IPR011989">
    <property type="entry name" value="ARM-like"/>
</dbReference>
<keyword evidence="1" id="KW-0647">Proteasome</keyword>
<dbReference type="Gene3D" id="1.25.10.10">
    <property type="entry name" value="Leucine-rich Repeat Variant"/>
    <property type="match status" value="1"/>
</dbReference>
<evidence type="ECO:0000313" key="2">
    <source>
        <dbReference type="Proteomes" id="UP001163046"/>
    </source>
</evidence>
<dbReference type="EMBL" id="MU827336">
    <property type="protein sequence ID" value="KAJ7353951.1"/>
    <property type="molecule type" value="Genomic_DNA"/>
</dbReference>
<proteinExistence type="predicted"/>